<dbReference type="EMBL" id="JALIDZ010000006">
    <property type="protein sequence ID" value="MCT8973071.1"/>
    <property type="molecule type" value="Genomic_DNA"/>
</dbReference>
<evidence type="ECO:0000256" key="4">
    <source>
        <dbReference type="ARBA" id="ARBA00022989"/>
    </source>
</evidence>
<reference evidence="8 9" key="1">
    <citation type="submission" date="2022-04" db="EMBL/GenBank/DDBJ databases">
        <authorList>
            <person name="Ye Y.-Q."/>
            <person name="Du Z.-J."/>
        </authorList>
    </citation>
    <scope>NUCLEOTIDE SEQUENCE [LARGE SCALE GENOMIC DNA]</scope>
    <source>
        <strain evidence="8 9">A6E488</strain>
    </source>
</reference>
<dbReference type="Proteomes" id="UP001320898">
    <property type="component" value="Unassembled WGS sequence"/>
</dbReference>
<keyword evidence="3 6" id="KW-0812">Transmembrane</keyword>
<evidence type="ECO:0000313" key="8">
    <source>
        <dbReference type="EMBL" id="MCT8973071.1"/>
    </source>
</evidence>
<comment type="similarity">
    <text evidence="2">Belongs to the EamA transporter family.</text>
</comment>
<dbReference type="AlphaFoldDB" id="A0AAW5QYE7"/>
<dbReference type="InterPro" id="IPR000620">
    <property type="entry name" value="EamA_dom"/>
</dbReference>
<evidence type="ECO:0000259" key="7">
    <source>
        <dbReference type="Pfam" id="PF00892"/>
    </source>
</evidence>
<dbReference type="PANTHER" id="PTHR32322:SF2">
    <property type="entry name" value="EAMA DOMAIN-CONTAINING PROTEIN"/>
    <property type="match status" value="1"/>
</dbReference>
<dbReference type="PANTHER" id="PTHR32322">
    <property type="entry name" value="INNER MEMBRANE TRANSPORTER"/>
    <property type="match status" value="1"/>
</dbReference>
<dbReference type="Gene3D" id="1.10.3730.20">
    <property type="match status" value="2"/>
</dbReference>
<comment type="caution">
    <text evidence="8">The sequence shown here is derived from an EMBL/GenBank/DDBJ whole genome shotgun (WGS) entry which is preliminary data.</text>
</comment>
<evidence type="ECO:0000256" key="6">
    <source>
        <dbReference type="SAM" id="Phobius"/>
    </source>
</evidence>
<evidence type="ECO:0000256" key="1">
    <source>
        <dbReference type="ARBA" id="ARBA00004141"/>
    </source>
</evidence>
<evidence type="ECO:0000256" key="5">
    <source>
        <dbReference type="ARBA" id="ARBA00023136"/>
    </source>
</evidence>
<dbReference type="RefSeq" id="WP_261616654.1">
    <property type="nucleotide sequence ID" value="NZ_JALIDZ010000006.1"/>
</dbReference>
<feature type="transmembrane region" description="Helical" evidence="6">
    <location>
        <begin position="59"/>
        <end position="79"/>
    </location>
</feature>
<evidence type="ECO:0000256" key="3">
    <source>
        <dbReference type="ARBA" id="ARBA00022692"/>
    </source>
</evidence>
<name>A0AAW5QYE7_9HYPH</name>
<dbReference type="GO" id="GO:0016020">
    <property type="term" value="C:membrane"/>
    <property type="evidence" value="ECO:0007669"/>
    <property type="project" value="UniProtKB-SubCell"/>
</dbReference>
<feature type="transmembrane region" description="Helical" evidence="6">
    <location>
        <begin position="6"/>
        <end position="23"/>
    </location>
</feature>
<feature type="domain" description="EamA" evidence="7">
    <location>
        <begin position="5"/>
        <end position="131"/>
    </location>
</feature>
<feature type="transmembrane region" description="Helical" evidence="6">
    <location>
        <begin position="30"/>
        <end position="53"/>
    </location>
</feature>
<dbReference type="InterPro" id="IPR050638">
    <property type="entry name" value="AA-Vitamin_Transporters"/>
</dbReference>
<dbReference type="InterPro" id="IPR037185">
    <property type="entry name" value="EmrE-like"/>
</dbReference>
<protein>
    <submittedName>
        <fullName evidence="8">DMT family transporter</fullName>
    </submittedName>
</protein>
<feature type="transmembrane region" description="Helical" evidence="6">
    <location>
        <begin position="115"/>
        <end position="133"/>
    </location>
</feature>
<evidence type="ECO:0000256" key="2">
    <source>
        <dbReference type="ARBA" id="ARBA00007362"/>
    </source>
</evidence>
<comment type="subcellular location">
    <subcellularLocation>
        <location evidence="1">Membrane</location>
        <topology evidence="1">Multi-pass membrane protein</topology>
    </subcellularLocation>
</comment>
<keyword evidence="9" id="KW-1185">Reference proteome</keyword>
<feature type="transmembrane region" description="Helical" evidence="6">
    <location>
        <begin position="207"/>
        <end position="228"/>
    </location>
</feature>
<organism evidence="8 9">
    <name type="scientific">Microbaculum marinisediminis</name>
    <dbReference type="NCBI Taxonomy" id="2931392"/>
    <lineage>
        <taxon>Bacteria</taxon>
        <taxon>Pseudomonadati</taxon>
        <taxon>Pseudomonadota</taxon>
        <taxon>Alphaproteobacteria</taxon>
        <taxon>Hyphomicrobiales</taxon>
        <taxon>Tepidamorphaceae</taxon>
        <taxon>Microbaculum</taxon>
    </lineage>
</organism>
<feature type="domain" description="EamA" evidence="7">
    <location>
        <begin position="144"/>
        <end position="278"/>
    </location>
</feature>
<feature type="transmembrane region" description="Helical" evidence="6">
    <location>
        <begin position="234"/>
        <end position="256"/>
    </location>
</feature>
<proteinExistence type="inferred from homology"/>
<feature type="transmembrane region" description="Helical" evidence="6">
    <location>
        <begin position="145"/>
        <end position="161"/>
    </location>
</feature>
<accession>A0AAW5QYE7</accession>
<keyword evidence="5 6" id="KW-0472">Membrane</keyword>
<sequence length="280" mass="29275">MSLSVALLVLLSAVLHASWNAIVRIKGDRLAVVTLLATFGALIALPGVVLLPFPPADAWPWLMASMLLHIGYNAFLANAYQHGELGKVYPLARGTAPLITLVASLFIVGEALGPLKVLGVIVLGVGIIALTFDRGLRVLMEAPKGAVYALTTSLFIGGYTISDGLGARTAGDALAYTAWLFVLDGFPLLFYAVLVRGRGVGAMFAENWKAGLLAGALSIVAYAIVIWAMTVAPIALVAALRETSVVMAVVIGVVFLGEKLTTARMLSVAVVLAGLVLLRL</sequence>
<dbReference type="Pfam" id="PF00892">
    <property type="entry name" value="EamA"/>
    <property type="match status" value="2"/>
</dbReference>
<keyword evidence="4 6" id="KW-1133">Transmembrane helix</keyword>
<dbReference type="SUPFAM" id="SSF103481">
    <property type="entry name" value="Multidrug resistance efflux transporter EmrE"/>
    <property type="match status" value="2"/>
</dbReference>
<gene>
    <name evidence="8" type="ORF">MUB46_14490</name>
</gene>
<evidence type="ECO:0000313" key="9">
    <source>
        <dbReference type="Proteomes" id="UP001320898"/>
    </source>
</evidence>
<feature type="transmembrane region" description="Helical" evidence="6">
    <location>
        <begin position="91"/>
        <end position="109"/>
    </location>
</feature>
<feature type="transmembrane region" description="Helical" evidence="6">
    <location>
        <begin position="173"/>
        <end position="195"/>
    </location>
</feature>